<reference evidence="3" key="1">
    <citation type="submission" date="2023-02" db="EMBL/GenBank/DDBJ databases">
        <title>Genome of toxic invasive species Heracleum sosnowskyi carries increased number of genes despite the absence of recent whole-genome duplications.</title>
        <authorList>
            <person name="Schelkunov M."/>
            <person name="Shtratnikova V."/>
            <person name="Makarenko M."/>
            <person name="Klepikova A."/>
            <person name="Omelchenko D."/>
            <person name="Novikova G."/>
            <person name="Obukhova E."/>
            <person name="Bogdanov V."/>
            <person name="Penin A."/>
            <person name="Logacheva M."/>
        </authorList>
    </citation>
    <scope>NUCLEOTIDE SEQUENCE</scope>
    <source>
        <strain evidence="3">Hsosn_3</strain>
        <tissue evidence="3">Leaf</tissue>
    </source>
</reference>
<dbReference type="InterPro" id="IPR036047">
    <property type="entry name" value="F-box-like_dom_sf"/>
</dbReference>
<reference evidence="3" key="2">
    <citation type="submission" date="2023-05" db="EMBL/GenBank/DDBJ databases">
        <authorList>
            <person name="Schelkunov M.I."/>
        </authorList>
    </citation>
    <scope>NUCLEOTIDE SEQUENCE</scope>
    <source>
        <strain evidence="3">Hsosn_3</strain>
        <tissue evidence="3">Leaf</tissue>
    </source>
</reference>
<dbReference type="InterPro" id="IPR017451">
    <property type="entry name" value="F-box-assoc_interact_dom"/>
</dbReference>
<dbReference type="Proteomes" id="UP001237642">
    <property type="component" value="Unassembled WGS sequence"/>
</dbReference>
<evidence type="ECO:0008006" key="5">
    <source>
        <dbReference type="Google" id="ProtNLM"/>
    </source>
</evidence>
<dbReference type="PANTHER" id="PTHR31111">
    <property type="entry name" value="BNAA05G37150D PROTEIN-RELATED"/>
    <property type="match status" value="1"/>
</dbReference>
<sequence>MAQDQPSLDFQSHVDEAYEILKRLSVKDLCHKSLVSGTWRNLIQDDDFKTLHHSWFRKNPLLLIIVTPQLVIQNYLSSDDEYQQVEDLCEDFEIVNENDTEFPLVLTSVNPTDGEVMYRLTIPINCDDFEVLSSGRGSLFCIRSSVNYSIFNPTTKQIHTLPQADPPNAIVSGFGYIESEKTYVIVKLLYSLCQIIMLSETGHMITPWKTIEDAVPFNASGNPGFIVGKACYWLDDQTLRLPMMMRILCLDLDSETFYIVDYPAPESYENKHDMHIGELKGKLFMTDTFPNMLKMDIWERENGKYSNWEMKYCIDLSLIDGFDDVFSELKLIGYISEGDQDEMLMFQNSEENEVFYYDVEAKTFKEGHQLEVGNSIDSMIFPYTEKFSSIRRPAERID</sequence>
<dbReference type="InterPro" id="IPR013187">
    <property type="entry name" value="F-box-assoc_dom_typ3"/>
</dbReference>
<dbReference type="AlphaFoldDB" id="A0AAD8HFQ4"/>
<dbReference type="Pfam" id="PF00646">
    <property type="entry name" value="F-box"/>
    <property type="match status" value="1"/>
</dbReference>
<dbReference type="PANTHER" id="PTHR31111:SF136">
    <property type="entry name" value="F-BOX ASSOCIATED DOMAIN-CONTAINING PROTEIN"/>
    <property type="match status" value="1"/>
</dbReference>
<accession>A0AAD8HFQ4</accession>
<gene>
    <name evidence="3" type="ORF">POM88_041822</name>
</gene>
<evidence type="ECO:0000313" key="3">
    <source>
        <dbReference type="EMBL" id="KAK1366261.1"/>
    </source>
</evidence>
<name>A0AAD8HFQ4_9APIA</name>
<evidence type="ECO:0000259" key="1">
    <source>
        <dbReference type="Pfam" id="PF00646"/>
    </source>
</evidence>
<feature type="domain" description="F-box" evidence="1">
    <location>
        <begin position="19"/>
        <end position="49"/>
    </location>
</feature>
<organism evidence="3 4">
    <name type="scientific">Heracleum sosnowskyi</name>
    <dbReference type="NCBI Taxonomy" id="360622"/>
    <lineage>
        <taxon>Eukaryota</taxon>
        <taxon>Viridiplantae</taxon>
        <taxon>Streptophyta</taxon>
        <taxon>Embryophyta</taxon>
        <taxon>Tracheophyta</taxon>
        <taxon>Spermatophyta</taxon>
        <taxon>Magnoliopsida</taxon>
        <taxon>eudicotyledons</taxon>
        <taxon>Gunneridae</taxon>
        <taxon>Pentapetalae</taxon>
        <taxon>asterids</taxon>
        <taxon>campanulids</taxon>
        <taxon>Apiales</taxon>
        <taxon>Apiaceae</taxon>
        <taxon>Apioideae</taxon>
        <taxon>apioid superclade</taxon>
        <taxon>Tordylieae</taxon>
        <taxon>Tordyliinae</taxon>
        <taxon>Heracleum</taxon>
    </lineage>
</organism>
<protein>
    <recommendedName>
        <fullName evidence="5">F-box domain-containing protein</fullName>
    </recommendedName>
</protein>
<dbReference type="EMBL" id="JAUIZM010000009">
    <property type="protein sequence ID" value="KAK1366261.1"/>
    <property type="molecule type" value="Genomic_DNA"/>
</dbReference>
<evidence type="ECO:0000313" key="4">
    <source>
        <dbReference type="Proteomes" id="UP001237642"/>
    </source>
</evidence>
<feature type="domain" description="F-box associated beta-propeller type 3" evidence="2">
    <location>
        <begin position="117"/>
        <end position="366"/>
    </location>
</feature>
<dbReference type="NCBIfam" id="TIGR01640">
    <property type="entry name" value="F_box_assoc_1"/>
    <property type="match status" value="1"/>
</dbReference>
<proteinExistence type="predicted"/>
<comment type="caution">
    <text evidence="3">The sequence shown here is derived from an EMBL/GenBank/DDBJ whole genome shotgun (WGS) entry which is preliminary data.</text>
</comment>
<evidence type="ECO:0000259" key="2">
    <source>
        <dbReference type="Pfam" id="PF08268"/>
    </source>
</evidence>
<dbReference type="InterPro" id="IPR001810">
    <property type="entry name" value="F-box_dom"/>
</dbReference>
<dbReference type="Pfam" id="PF08268">
    <property type="entry name" value="FBA_3"/>
    <property type="match status" value="1"/>
</dbReference>
<dbReference type="SUPFAM" id="SSF81383">
    <property type="entry name" value="F-box domain"/>
    <property type="match status" value="1"/>
</dbReference>
<keyword evidence="4" id="KW-1185">Reference proteome</keyword>